<evidence type="ECO:0000313" key="2">
    <source>
        <dbReference type="Proteomes" id="UP000192713"/>
    </source>
</evidence>
<comment type="caution">
    <text evidence="1">The sequence shown here is derived from an EMBL/GenBank/DDBJ whole genome shotgun (WGS) entry which is preliminary data.</text>
</comment>
<reference evidence="1 2" key="1">
    <citation type="submission" date="2017-02" db="EMBL/GenBank/DDBJ databases">
        <title>The new phylogeny of genus Mycobacterium.</title>
        <authorList>
            <person name="Tortoli E."/>
            <person name="Trovato A."/>
            <person name="Cirillo D.M."/>
        </authorList>
    </citation>
    <scope>NUCLEOTIDE SEQUENCE [LARGE SCALE GENOMIC DNA]</scope>
    <source>
        <strain evidence="1 2">DSM 45093</strain>
    </source>
</reference>
<evidence type="ECO:0000313" key="1">
    <source>
        <dbReference type="EMBL" id="ORA77609.1"/>
    </source>
</evidence>
<accession>A0A1X0DZB3</accession>
<dbReference type="AlphaFoldDB" id="A0A1X0DZB3"/>
<protein>
    <submittedName>
        <fullName evidence="1">Uncharacterized protein</fullName>
    </submittedName>
</protein>
<proteinExistence type="predicted"/>
<dbReference type="EMBL" id="MVHU01000030">
    <property type="protein sequence ID" value="ORA77609.1"/>
    <property type="molecule type" value="Genomic_DNA"/>
</dbReference>
<name>A0A1X0DZB3_9MYCO</name>
<sequence>MKNEVHASWTLLPRLHELDALSDACTRAAVTLAVARAEDDAPEARVTVERLARLGEEFYRAQALVTEGITLLRGDMEASTTRLHERVRAGESLAAVHGTLDGKLWLFDYSRALELLDQYEETGAWTVDRTALHAIVEAMGAAEVAVVTP</sequence>
<organism evidence="1 2">
    <name type="scientific">Mycolicibacter kumamotonensis</name>
    <dbReference type="NCBI Taxonomy" id="354243"/>
    <lineage>
        <taxon>Bacteria</taxon>
        <taxon>Bacillati</taxon>
        <taxon>Actinomycetota</taxon>
        <taxon>Actinomycetes</taxon>
        <taxon>Mycobacteriales</taxon>
        <taxon>Mycobacteriaceae</taxon>
        <taxon>Mycolicibacter</taxon>
    </lineage>
</organism>
<dbReference type="Proteomes" id="UP000192713">
    <property type="component" value="Unassembled WGS sequence"/>
</dbReference>
<gene>
    <name evidence="1" type="ORF">BST28_17555</name>
</gene>